<evidence type="ECO:0000256" key="1">
    <source>
        <dbReference type="SAM" id="MobiDB-lite"/>
    </source>
</evidence>
<feature type="transmembrane region" description="Helical" evidence="2">
    <location>
        <begin position="82"/>
        <end position="108"/>
    </location>
</feature>
<protein>
    <submittedName>
        <fullName evidence="3">Uncharacterized protein</fullName>
    </submittedName>
</protein>
<keyword evidence="2" id="KW-0472">Membrane</keyword>
<evidence type="ECO:0000256" key="2">
    <source>
        <dbReference type="SAM" id="Phobius"/>
    </source>
</evidence>
<organism evidence="3 4">
    <name type="scientific">Spodoptera exigua</name>
    <name type="common">Beet armyworm</name>
    <name type="synonym">Noctua fulgens</name>
    <dbReference type="NCBI Taxonomy" id="7107"/>
    <lineage>
        <taxon>Eukaryota</taxon>
        <taxon>Metazoa</taxon>
        <taxon>Ecdysozoa</taxon>
        <taxon>Arthropoda</taxon>
        <taxon>Hexapoda</taxon>
        <taxon>Insecta</taxon>
        <taxon>Pterygota</taxon>
        <taxon>Neoptera</taxon>
        <taxon>Endopterygota</taxon>
        <taxon>Lepidoptera</taxon>
        <taxon>Glossata</taxon>
        <taxon>Ditrysia</taxon>
        <taxon>Noctuoidea</taxon>
        <taxon>Noctuidae</taxon>
        <taxon>Amphipyrinae</taxon>
        <taxon>Spodoptera</taxon>
    </lineage>
</organism>
<evidence type="ECO:0000313" key="3">
    <source>
        <dbReference type="EMBL" id="KAF9407393.1"/>
    </source>
</evidence>
<dbReference type="AlphaFoldDB" id="A0A835G381"/>
<reference evidence="3" key="1">
    <citation type="submission" date="2020-08" db="EMBL/GenBank/DDBJ databases">
        <title>Spodoptera exigua strain:BAW_Kor-Di-RS1 Genome sequencing and assembly.</title>
        <authorList>
            <person name="Kim J."/>
            <person name="Nam H.Y."/>
            <person name="Kwon M."/>
            <person name="Choi J.H."/>
            <person name="Cho S.R."/>
            <person name="Kim G.-H."/>
        </authorList>
    </citation>
    <scope>NUCLEOTIDE SEQUENCE</scope>
    <source>
        <strain evidence="3">BAW_Kor-Di-RS1</strain>
        <tissue evidence="3">Whole-body</tissue>
    </source>
</reference>
<comment type="caution">
    <text evidence="3">The sequence shown here is derived from an EMBL/GenBank/DDBJ whole genome shotgun (WGS) entry which is preliminary data.</text>
</comment>
<feature type="compositionally biased region" description="Polar residues" evidence="1">
    <location>
        <begin position="1"/>
        <end position="11"/>
    </location>
</feature>
<dbReference type="Proteomes" id="UP000648187">
    <property type="component" value="Unassembled WGS sequence"/>
</dbReference>
<keyword evidence="2" id="KW-1133">Transmembrane helix</keyword>
<keyword evidence="2" id="KW-0812">Transmembrane</keyword>
<dbReference type="EMBL" id="JACKWZ010000476">
    <property type="protein sequence ID" value="KAF9407393.1"/>
    <property type="molecule type" value="Genomic_DNA"/>
</dbReference>
<evidence type="ECO:0000313" key="4">
    <source>
        <dbReference type="Proteomes" id="UP000648187"/>
    </source>
</evidence>
<accession>A0A835G381</accession>
<proteinExistence type="predicted"/>
<gene>
    <name evidence="3" type="ORF">HW555_012582</name>
</gene>
<sequence>MFAPSISSDSDATCEPIPTEPPAEDTNKVDLLNSTVSCLALSCLLCTRHSSNASHHLYSRSRAERALAVRAVVDVVRVFQAALFAVALVRVVLVVLLVHLGLAVLVFLA</sequence>
<keyword evidence="4" id="KW-1185">Reference proteome</keyword>
<feature type="region of interest" description="Disordered" evidence="1">
    <location>
        <begin position="1"/>
        <end position="24"/>
    </location>
</feature>
<name>A0A835G381_SPOEX</name>